<dbReference type="Proteomes" id="UP000077266">
    <property type="component" value="Unassembled WGS sequence"/>
</dbReference>
<dbReference type="OrthoDB" id="2576334at2759"/>
<name>A0A165H3D5_EXIGL</name>
<organism evidence="1 2">
    <name type="scientific">Exidia glandulosa HHB12029</name>
    <dbReference type="NCBI Taxonomy" id="1314781"/>
    <lineage>
        <taxon>Eukaryota</taxon>
        <taxon>Fungi</taxon>
        <taxon>Dikarya</taxon>
        <taxon>Basidiomycota</taxon>
        <taxon>Agaricomycotina</taxon>
        <taxon>Agaricomycetes</taxon>
        <taxon>Auriculariales</taxon>
        <taxon>Exidiaceae</taxon>
        <taxon>Exidia</taxon>
    </lineage>
</organism>
<reference evidence="1 2" key="1">
    <citation type="journal article" date="2016" name="Mol. Biol. Evol.">
        <title>Comparative Genomics of Early-Diverging Mushroom-Forming Fungi Provides Insights into the Origins of Lignocellulose Decay Capabilities.</title>
        <authorList>
            <person name="Nagy L.G."/>
            <person name="Riley R."/>
            <person name="Tritt A."/>
            <person name="Adam C."/>
            <person name="Daum C."/>
            <person name="Floudas D."/>
            <person name="Sun H."/>
            <person name="Yadav J.S."/>
            <person name="Pangilinan J."/>
            <person name="Larsson K.H."/>
            <person name="Matsuura K."/>
            <person name="Barry K."/>
            <person name="Labutti K."/>
            <person name="Kuo R."/>
            <person name="Ohm R.A."/>
            <person name="Bhattacharya S.S."/>
            <person name="Shirouzu T."/>
            <person name="Yoshinaga Y."/>
            <person name="Martin F.M."/>
            <person name="Grigoriev I.V."/>
            <person name="Hibbett D.S."/>
        </authorList>
    </citation>
    <scope>NUCLEOTIDE SEQUENCE [LARGE SCALE GENOMIC DNA]</scope>
    <source>
        <strain evidence="1 2">HHB12029</strain>
    </source>
</reference>
<evidence type="ECO:0000313" key="2">
    <source>
        <dbReference type="Proteomes" id="UP000077266"/>
    </source>
</evidence>
<dbReference type="STRING" id="1314781.A0A165H3D5"/>
<evidence type="ECO:0000313" key="1">
    <source>
        <dbReference type="EMBL" id="KZV91396.1"/>
    </source>
</evidence>
<dbReference type="InParanoid" id="A0A165H3D5"/>
<proteinExistence type="predicted"/>
<dbReference type="EMBL" id="KV426028">
    <property type="protein sequence ID" value="KZV91396.1"/>
    <property type="molecule type" value="Genomic_DNA"/>
</dbReference>
<protein>
    <submittedName>
        <fullName evidence="1">Uncharacterized protein</fullName>
    </submittedName>
</protein>
<dbReference type="Gene3D" id="2.60.120.260">
    <property type="entry name" value="Galactose-binding domain-like"/>
    <property type="match status" value="1"/>
</dbReference>
<gene>
    <name evidence="1" type="ORF">EXIGLDRAFT_96881</name>
</gene>
<dbReference type="AlphaFoldDB" id="A0A165H3D5"/>
<accession>A0A165H3D5</accession>
<keyword evidence="2" id="KW-1185">Reference proteome</keyword>
<sequence>MQSSLVPYTVLLTAPSPLFGYFPYRDSDVSVGWNASYTHSTTWPDRAQPTTSVSTLGAPYRRTRLKGASVSLLFEGTGLFICFTSSGASYTITLDSVSEASTSASVDGTPCEQSGAQAIFRADNLSMSSHNATIVVTSTPPDDADFSFFGGGITLGLNTEGYAVDNTSMIDDQDSSWALEPGRNPGSTWDTHFRAWYFNHTVTFNCLYGAQ</sequence>